<accession>A0A0E9TT91</accession>
<dbReference type="AlphaFoldDB" id="A0A0E9TT91"/>
<dbReference type="EMBL" id="GBXM01052624">
    <property type="protein sequence ID" value="JAH55953.1"/>
    <property type="molecule type" value="Transcribed_RNA"/>
</dbReference>
<reference evidence="1" key="1">
    <citation type="submission" date="2014-11" db="EMBL/GenBank/DDBJ databases">
        <authorList>
            <person name="Amaro Gonzalez C."/>
        </authorList>
    </citation>
    <scope>NUCLEOTIDE SEQUENCE</scope>
</reference>
<protein>
    <submittedName>
        <fullName evidence="1">Uncharacterized protein</fullName>
    </submittedName>
</protein>
<name>A0A0E9TT91_ANGAN</name>
<organism evidence="1">
    <name type="scientific">Anguilla anguilla</name>
    <name type="common">European freshwater eel</name>
    <name type="synonym">Muraena anguilla</name>
    <dbReference type="NCBI Taxonomy" id="7936"/>
    <lineage>
        <taxon>Eukaryota</taxon>
        <taxon>Metazoa</taxon>
        <taxon>Chordata</taxon>
        <taxon>Craniata</taxon>
        <taxon>Vertebrata</taxon>
        <taxon>Euteleostomi</taxon>
        <taxon>Actinopterygii</taxon>
        <taxon>Neopterygii</taxon>
        <taxon>Teleostei</taxon>
        <taxon>Anguilliformes</taxon>
        <taxon>Anguillidae</taxon>
        <taxon>Anguilla</taxon>
    </lineage>
</organism>
<evidence type="ECO:0000313" key="1">
    <source>
        <dbReference type="EMBL" id="JAH55953.1"/>
    </source>
</evidence>
<proteinExistence type="predicted"/>
<reference evidence="1" key="2">
    <citation type="journal article" date="2015" name="Fish Shellfish Immunol.">
        <title>Early steps in the European eel (Anguilla anguilla)-Vibrio vulnificus interaction in the gills: Role of the RtxA13 toxin.</title>
        <authorList>
            <person name="Callol A."/>
            <person name="Pajuelo D."/>
            <person name="Ebbesson L."/>
            <person name="Teles M."/>
            <person name="MacKenzie S."/>
            <person name="Amaro C."/>
        </authorList>
    </citation>
    <scope>NUCLEOTIDE SEQUENCE</scope>
</reference>
<sequence length="24" mass="2780">MNYNFGMLLLYCALDKSICQINVI</sequence>